<dbReference type="EMBL" id="RJVG01000010">
    <property type="protein sequence ID" value="ROR25706.1"/>
    <property type="molecule type" value="Genomic_DNA"/>
</dbReference>
<name>A0A3N1XG79_9FIRM</name>
<comment type="caution">
    <text evidence="1">The sequence shown here is derived from an EMBL/GenBank/DDBJ whole genome shotgun (WGS) entry which is preliminary data.</text>
</comment>
<dbReference type="OrthoDB" id="2049243at2"/>
<protein>
    <submittedName>
        <fullName evidence="1">Uncharacterized protein</fullName>
    </submittedName>
</protein>
<evidence type="ECO:0000313" key="1">
    <source>
        <dbReference type="EMBL" id="ROR25706.1"/>
    </source>
</evidence>
<dbReference type="Proteomes" id="UP000273083">
    <property type="component" value="Unassembled WGS sequence"/>
</dbReference>
<reference evidence="1 2" key="1">
    <citation type="submission" date="2018-11" db="EMBL/GenBank/DDBJ databases">
        <title>Genomic Encyclopedia of Type Strains, Phase IV (KMG-IV): sequencing the most valuable type-strain genomes for metagenomic binning, comparative biology and taxonomic classification.</title>
        <authorList>
            <person name="Goeker M."/>
        </authorList>
    </citation>
    <scope>NUCLEOTIDE SEQUENCE [LARGE SCALE GENOMIC DNA]</scope>
    <source>
        <strain evidence="1 2">DSM 26537</strain>
    </source>
</reference>
<evidence type="ECO:0000313" key="2">
    <source>
        <dbReference type="Proteomes" id="UP000273083"/>
    </source>
</evidence>
<sequence length="212" mass="25112">MKKNPILIRNIIRGRKNPDKIVIGLIGTHKGAGVTHTSIMLANYLSKCRGFKTAYLEMNEEDDIKHLLYAYENNGDKFYEKRKFKIYTTTYYKNVREKDLIEILNEEYEYFILDFGMDFNKNKSEFLRCDVKLVIGSLTEWKRHTLFLFVKSKKELPGFLYWKYLIVFAQKKDIKIASNELHLKLDSIGYEPDPLLLSKETKELFQKIIFPS</sequence>
<organism evidence="1 2">
    <name type="scientific">Mobilisporobacter senegalensis</name>
    <dbReference type="NCBI Taxonomy" id="1329262"/>
    <lineage>
        <taxon>Bacteria</taxon>
        <taxon>Bacillati</taxon>
        <taxon>Bacillota</taxon>
        <taxon>Clostridia</taxon>
        <taxon>Lachnospirales</taxon>
        <taxon>Lachnospiraceae</taxon>
        <taxon>Mobilisporobacter</taxon>
    </lineage>
</organism>
<proteinExistence type="predicted"/>
<keyword evidence="2" id="KW-1185">Reference proteome</keyword>
<accession>A0A3N1XG79</accession>
<gene>
    <name evidence="1" type="ORF">EDD66_11062</name>
</gene>
<dbReference type="RefSeq" id="WP_123610315.1">
    <property type="nucleotide sequence ID" value="NZ_RJVG01000010.1"/>
</dbReference>
<dbReference type="AlphaFoldDB" id="A0A3N1XG79"/>